<evidence type="ECO:0000256" key="1">
    <source>
        <dbReference type="SAM" id="Coils"/>
    </source>
</evidence>
<dbReference type="EMBL" id="FPAB01000017">
    <property type="protein sequence ID" value="SFT23269.1"/>
    <property type="molecule type" value="Genomic_DNA"/>
</dbReference>
<feature type="coiled-coil region" evidence="1">
    <location>
        <begin position="18"/>
        <end position="101"/>
    </location>
</feature>
<proteinExistence type="predicted"/>
<dbReference type="RefSeq" id="WP_093844533.1">
    <property type="nucleotide sequence ID" value="NZ_FPAB01000017.1"/>
</dbReference>
<protein>
    <submittedName>
        <fullName evidence="2">Uncharacterized protein</fullName>
    </submittedName>
</protein>
<organism evidence="2 3">
    <name type="scientific">Streptomyces harbinensis</name>
    <dbReference type="NCBI Taxonomy" id="1176198"/>
    <lineage>
        <taxon>Bacteria</taxon>
        <taxon>Bacillati</taxon>
        <taxon>Actinomycetota</taxon>
        <taxon>Actinomycetes</taxon>
        <taxon>Kitasatosporales</taxon>
        <taxon>Streptomycetaceae</taxon>
        <taxon>Streptomyces</taxon>
    </lineage>
</organism>
<sequence length="329" mass="36539">MSYTSYSATPDKDWGPDIRGLEHRVRGLDDRVDDVEREQQGTQTRLGDVHDLGYELRRLRESLDTVENTAEDARDELAEHISDTAHELNRLKARLQALEALVRTDPDAPVADLDTVEPAWAELAAAFRAGQLAEAGLLSDHQRQLHTNAIQYHRGAVQQQRDARDRVIAAARTLATTEPGSKGHRAAADEFAKALEADSSAAQRHGNLAMNMVKARAALENDDKRRVEAGPPIEAGRRAELQLTQAMRRRLAAALRDRATLPMWFVTPFGPVPPARGTEKWMNLAVAVLVYRVTHSVTDQVLALGPTPAPTAQHFHQHQDLAQKLRKRS</sequence>
<dbReference type="STRING" id="1176198.SAMN05444716_11711"/>
<dbReference type="Proteomes" id="UP000198873">
    <property type="component" value="Unassembled WGS sequence"/>
</dbReference>
<name>A0A1I6WB96_9ACTN</name>
<dbReference type="AlphaFoldDB" id="A0A1I6WB96"/>
<accession>A0A1I6WB96</accession>
<evidence type="ECO:0000313" key="2">
    <source>
        <dbReference type="EMBL" id="SFT23269.1"/>
    </source>
</evidence>
<reference evidence="3" key="1">
    <citation type="submission" date="2016-10" db="EMBL/GenBank/DDBJ databases">
        <authorList>
            <person name="Varghese N."/>
            <person name="Submissions S."/>
        </authorList>
    </citation>
    <scope>NUCLEOTIDE SEQUENCE [LARGE SCALE GENOMIC DNA]</scope>
    <source>
        <strain evidence="3">CGMCC 4.7047</strain>
    </source>
</reference>
<gene>
    <name evidence="2" type="ORF">SAMN05444716_11711</name>
</gene>
<evidence type="ECO:0000313" key="3">
    <source>
        <dbReference type="Proteomes" id="UP000198873"/>
    </source>
</evidence>
<keyword evidence="3" id="KW-1185">Reference proteome</keyword>
<keyword evidence="1" id="KW-0175">Coiled coil</keyword>